<proteinExistence type="inferred from homology"/>
<evidence type="ECO:0000256" key="1">
    <source>
        <dbReference type="ARBA" id="ARBA00004609"/>
    </source>
</evidence>
<dbReference type="EMBL" id="JACEFF010000892">
    <property type="protein sequence ID" value="KAH9628872.1"/>
    <property type="molecule type" value="Genomic_DNA"/>
</dbReference>
<feature type="compositionally biased region" description="Basic and acidic residues" evidence="13">
    <location>
        <begin position="316"/>
        <end position="327"/>
    </location>
</feature>
<keyword evidence="9 12" id="KW-0357">Heparan sulfate</keyword>
<keyword evidence="10 12" id="KW-0449">Lipoprotein</keyword>
<feature type="region of interest" description="Disordered" evidence="13">
    <location>
        <begin position="471"/>
        <end position="604"/>
    </location>
</feature>
<dbReference type="GO" id="GO:0009966">
    <property type="term" value="P:regulation of signal transduction"/>
    <property type="evidence" value="ECO:0007669"/>
    <property type="project" value="InterPro"/>
</dbReference>
<dbReference type="GO" id="GO:0016477">
    <property type="term" value="P:cell migration"/>
    <property type="evidence" value="ECO:0007669"/>
    <property type="project" value="TreeGrafter"/>
</dbReference>
<dbReference type="GO" id="GO:0005886">
    <property type="term" value="C:plasma membrane"/>
    <property type="evidence" value="ECO:0007669"/>
    <property type="project" value="UniProtKB-SubCell"/>
</dbReference>
<evidence type="ECO:0000256" key="3">
    <source>
        <dbReference type="ARBA" id="ARBA00022475"/>
    </source>
</evidence>
<evidence type="ECO:0000256" key="12">
    <source>
        <dbReference type="RuleBase" id="RU003519"/>
    </source>
</evidence>
<keyword evidence="7 12" id="KW-0472">Membrane</keyword>
<name>A0A922M225_SPOEX</name>
<dbReference type="GO" id="GO:1905475">
    <property type="term" value="P:regulation of protein localization to membrane"/>
    <property type="evidence" value="ECO:0007669"/>
    <property type="project" value="TreeGrafter"/>
</dbReference>
<evidence type="ECO:0000256" key="4">
    <source>
        <dbReference type="ARBA" id="ARBA00022622"/>
    </source>
</evidence>
<evidence type="ECO:0000313" key="14">
    <source>
        <dbReference type="EMBL" id="KAH9628872.1"/>
    </source>
</evidence>
<dbReference type="GO" id="GO:0005576">
    <property type="term" value="C:extracellular region"/>
    <property type="evidence" value="ECO:0007669"/>
    <property type="project" value="TreeGrafter"/>
</dbReference>
<evidence type="ECO:0000256" key="11">
    <source>
        <dbReference type="RuleBase" id="RU003518"/>
    </source>
</evidence>
<comment type="function">
    <text evidence="12">Cell surface proteoglycan.</text>
</comment>
<accession>A0A922M225</accession>
<evidence type="ECO:0000313" key="15">
    <source>
        <dbReference type="Proteomes" id="UP000814243"/>
    </source>
</evidence>
<evidence type="ECO:0000256" key="7">
    <source>
        <dbReference type="ARBA" id="ARBA00023136"/>
    </source>
</evidence>
<keyword evidence="8" id="KW-0325">Glycoprotein</keyword>
<keyword evidence="6 12" id="KW-0654">Proteoglycan</keyword>
<evidence type="ECO:0000256" key="10">
    <source>
        <dbReference type="ARBA" id="ARBA00023288"/>
    </source>
</evidence>
<comment type="similarity">
    <text evidence="2 11">Belongs to the glypican family.</text>
</comment>
<feature type="compositionally biased region" description="Basic and acidic residues" evidence="13">
    <location>
        <begin position="296"/>
        <end position="305"/>
    </location>
</feature>
<dbReference type="PANTHER" id="PTHR10822:SF30">
    <property type="entry name" value="DALLY-LIKE, ISOFORM A"/>
    <property type="match status" value="1"/>
</dbReference>
<organism evidence="14 15">
    <name type="scientific">Spodoptera exigua</name>
    <name type="common">Beet armyworm</name>
    <name type="synonym">Noctua fulgens</name>
    <dbReference type="NCBI Taxonomy" id="7107"/>
    <lineage>
        <taxon>Eukaryota</taxon>
        <taxon>Metazoa</taxon>
        <taxon>Ecdysozoa</taxon>
        <taxon>Arthropoda</taxon>
        <taxon>Hexapoda</taxon>
        <taxon>Insecta</taxon>
        <taxon>Pterygota</taxon>
        <taxon>Neoptera</taxon>
        <taxon>Endopterygota</taxon>
        <taxon>Lepidoptera</taxon>
        <taxon>Glossata</taxon>
        <taxon>Ditrysia</taxon>
        <taxon>Noctuoidea</taxon>
        <taxon>Noctuidae</taxon>
        <taxon>Amphipyrinae</taxon>
        <taxon>Spodoptera</taxon>
    </lineage>
</organism>
<feature type="region of interest" description="Disordered" evidence="13">
    <location>
        <begin position="295"/>
        <end position="349"/>
    </location>
</feature>
<sequence length="633" mass="70755">MHIDSSFCTDLKCVFGQRQRVEFFRRLLKQSREEFHMMFKRTYGMIYEQHSYVFEQLFEQLERYYTRGDTNFDVMMDGFFSILYNKMFTVLNSQYEFDEKYLKCVNEHMRDIQPFEDVPKKLSVQLRRAVVATRTFHKALRAGADVVRNAVDKVADRLLGPFNIAMVVEPIDIKISEAIMSFQEHNREISQKIFTGCGKPVLGGGGGAGPFFAPGKSKRSVRAIPDFDWPQRVDDVDDFEIEASFESIVNEDPSLASLRTPEGIRKATEEMAEQAKSRERFLQYMRGNIDLEEYEEHERKRRDADPEPAAAGNMDIDFKSYDFDEKKGPKKKKPSAKSEENRGSDWGAPALEKLVRETRGRMRNTRRYWNHLPALLCTSTSVTSSPCFNGTDVASYTLNAASEGTAGLASNPEVRGVASPIAVASVATQGDSLRTLTARLKDAYNGVEVQWLDTDSKDLQVANSFGREILEDVESGSGSGDWGTSDGLPDDDEDRLNGYDTGSGESPTDADDDQTEREPEVMSPQPRPVTEAPIIPSIIDSPATNNVNVRGRVGPDTDMGIVIPPRPDTPDTADTSDTSDRDSDVPRAPPQDIPTREQPVAGAADSPALQRALFTYALPVVCAWFGTIVTDLF</sequence>
<reference evidence="14" key="1">
    <citation type="journal article" date="2021" name="G3 (Bethesda)">
        <title>Genome and transcriptome analysis of the beet armyworm Spodoptera exigua reveals targets for pest control. .</title>
        <authorList>
            <person name="Simon S."/>
            <person name="Breeschoten T."/>
            <person name="Jansen H.J."/>
            <person name="Dirks R.P."/>
            <person name="Schranz M.E."/>
            <person name="Ros V.I.D."/>
        </authorList>
    </citation>
    <scope>NUCLEOTIDE SEQUENCE</scope>
    <source>
        <strain evidence="14">TB_SE_WUR_2020</strain>
    </source>
</reference>
<evidence type="ECO:0000256" key="13">
    <source>
        <dbReference type="SAM" id="MobiDB-lite"/>
    </source>
</evidence>
<keyword evidence="3" id="KW-1003">Cell membrane</keyword>
<dbReference type="GO" id="GO:0045202">
    <property type="term" value="C:synapse"/>
    <property type="evidence" value="ECO:0007669"/>
    <property type="project" value="TreeGrafter"/>
</dbReference>
<keyword evidence="4 12" id="KW-0336">GPI-anchor</keyword>
<dbReference type="InterPro" id="IPR001863">
    <property type="entry name" value="Glypican"/>
</dbReference>
<evidence type="ECO:0000256" key="9">
    <source>
        <dbReference type="ARBA" id="ARBA00023207"/>
    </source>
</evidence>
<dbReference type="AlphaFoldDB" id="A0A922M225"/>
<dbReference type="Proteomes" id="UP000814243">
    <property type="component" value="Unassembled WGS sequence"/>
</dbReference>
<dbReference type="GO" id="GO:0009986">
    <property type="term" value="C:cell surface"/>
    <property type="evidence" value="ECO:0007669"/>
    <property type="project" value="TreeGrafter"/>
</dbReference>
<evidence type="ECO:0000256" key="8">
    <source>
        <dbReference type="ARBA" id="ARBA00023180"/>
    </source>
</evidence>
<keyword evidence="5" id="KW-0732">Signal</keyword>
<protein>
    <recommendedName>
        <fullName evidence="16">Glypican-6</fullName>
    </recommendedName>
</protein>
<evidence type="ECO:0000256" key="5">
    <source>
        <dbReference type="ARBA" id="ARBA00022729"/>
    </source>
</evidence>
<comment type="subcellular location">
    <subcellularLocation>
        <location evidence="1 12">Cell membrane</location>
        <topology evidence="1 12">Lipid-anchor</topology>
        <topology evidence="1 12">GPI-anchor</topology>
    </subcellularLocation>
</comment>
<feature type="compositionally biased region" description="Low complexity" evidence="13">
    <location>
        <begin position="533"/>
        <end position="542"/>
    </location>
</feature>
<evidence type="ECO:0000256" key="2">
    <source>
        <dbReference type="ARBA" id="ARBA00010260"/>
    </source>
</evidence>
<evidence type="ECO:0008006" key="16">
    <source>
        <dbReference type="Google" id="ProtNLM"/>
    </source>
</evidence>
<comment type="caution">
    <text evidence="14">The sequence shown here is derived from an EMBL/GenBank/DDBJ whole genome shotgun (WGS) entry which is preliminary data.</text>
</comment>
<gene>
    <name evidence="14" type="ORF">HF086_001107</name>
</gene>
<dbReference type="PANTHER" id="PTHR10822">
    <property type="entry name" value="GLYPICAN"/>
    <property type="match status" value="1"/>
</dbReference>
<dbReference type="Pfam" id="PF01153">
    <property type="entry name" value="Glypican"/>
    <property type="match status" value="2"/>
</dbReference>
<dbReference type="GO" id="GO:0098552">
    <property type="term" value="C:side of membrane"/>
    <property type="evidence" value="ECO:0007669"/>
    <property type="project" value="UniProtKB-KW"/>
</dbReference>
<evidence type="ECO:0000256" key="6">
    <source>
        <dbReference type="ARBA" id="ARBA00022974"/>
    </source>
</evidence>